<protein>
    <submittedName>
        <fullName evidence="4">EAL domain, c-di-GMP-specific phosphodiesterase class I (Or its enzymatically inactive variant)</fullName>
    </submittedName>
</protein>
<feature type="domain" description="EAL" evidence="2">
    <location>
        <begin position="389"/>
        <end position="643"/>
    </location>
</feature>
<dbReference type="InterPro" id="IPR035919">
    <property type="entry name" value="EAL_sf"/>
</dbReference>
<dbReference type="AlphaFoldDB" id="A0A1W1YD32"/>
<dbReference type="PANTHER" id="PTHR33121">
    <property type="entry name" value="CYCLIC DI-GMP PHOSPHODIESTERASE PDEF"/>
    <property type="match status" value="1"/>
</dbReference>
<feature type="transmembrane region" description="Helical" evidence="1">
    <location>
        <begin position="139"/>
        <end position="158"/>
    </location>
</feature>
<keyword evidence="1" id="KW-0812">Transmembrane</keyword>
<dbReference type="GO" id="GO:0071111">
    <property type="term" value="F:cyclic-guanylate-specific phosphodiesterase activity"/>
    <property type="evidence" value="ECO:0007669"/>
    <property type="project" value="InterPro"/>
</dbReference>
<dbReference type="SMART" id="SM00267">
    <property type="entry name" value="GGDEF"/>
    <property type="match status" value="1"/>
</dbReference>
<keyword evidence="5" id="KW-1185">Reference proteome</keyword>
<keyword evidence="1" id="KW-1133">Transmembrane helix</keyword>
<dbReference type="Pfam" id="PF00990">
    <property type="entry name" value="GGDEF"/>
    <property type="match status" value="1"/>
</dbReference>
<dbReference type="Gene3D" id="3.30.70.270">
    <property type="match status" value="1"/>
</dbReference>
<reference evidence="4 5" key="1">
    <citation type="submission" date="2017-04" db="EMBL/GenBank/DDBJ databases">
        <authorList>
            <person name="Afonso C.L."/>
            <person name="Miller P.J."/>
            <person name="Scott M.A."/>
            <person name="Spackman E."/>
            <person name="Goraichik I."/>
            <person name="Dimitrov K.M."/>
            <person name="Suarez D.L."/>
            <person name="Swayne D.E."/>
        </authorList>
    </citation>
    <scope>NUCLEOTIDE SEQUENCE [LARGE SCALE GENOMIC DNA]</scope>
    <source>
        <strain evidence="4 5">VK13</strain>
    </source>
</reference>
<evidence type="ECO:0000313" key="5">
    <source>
        <dbReference type="Proteomes" id="UP000192708"/>
    </source>
</evidence>
<evidence type="ECO:0000259" key="3">
    <source>
        <dbReference type="PROSITE" id="PS50887"/>
    </source>
</evidence>
<dbReference type="Pfam" id="PF00563">
    <property type="entry name" value="EAL"/>
    <property type="match status" value="1"/>
</dbReference>
<evidence type="ECO:0000259" key="2">
    <source>
        <dbReference type="PROSITE" id="PS50883"/>
    </source>
</evidence>
<dbReference type="InterPro" id="IPR050706">
    <property type="entry name" value="Cyclic-di-GMP_PDE-like"/>
</dbReference>
<keyword evidence="1" id="KW-0472">Membrane</keyword>
<feature type="domain" description="GGDEF" evidence="3">
    <location>
        <begin position="251"/>
        <end position="381"/>
    </location>
</feature>
<evidence type="ECO:0000256" key="1">
    <source>
        <dbReference type="SAM" id="Phobius"/>
    </source>
</evidence>
<feature type="transmembrane region" description="Helical" evidence="1">
    <location>
        <begin position="96"/>
        <end position="113"/>
    </location>
</feature>
<dbReference type="STRING" id="1938817.SAMN06296008_102271"/>
<feature type="transmembrane region" description="Helical" evidence="1">
    <location>
        <begin position="40"/>
        <end position="60"/>
    </location>
</feature>
<dbReference type="PANTHER" id="PTHR33121:SF71">
    <property type="entry name" value="OXYGEN SENSOR PROTEIN DOSP"/>
    <property type="match status" value="1"/>
</dbReference>
<dbReference type="Proteomes" id="UP000192708">
    <property type="component" value="Unassembled WGS sequence"/>
</dbReference>
<dbReference type="SUPFAM" id="SSF55073">
    <property type="entry name" value="Nucleotide cyclase"/>
    <property type="match status" value="1"/>
</dbReference>
<dbReference type="InterPro" id="IPR001633">
    <property type="entry name" value="EAL_dom"/>
</dbReference>
<gene>
    <name evidence="4" type="ORF">SAMN06296008_102271</name>
</gene>
<accession>A0A1W1YD32</accession>
<dbReference type="PROSITE" id="PS50887">
    <property type="entry name" value="GGDEF"/>
    <property type="match status" value="1"/>
</dbReference>
<name>A0A1W1YD32_9BURK</name>
<dbReference type="PROSITE" id="PS50883">
    <property type="entry name" value="EAL"/>
    <property type="match status" value="1"/>
</dbReference>
<dbReference type="InterPro" id="IPR043128">
    <property type="entry name" value="Rev_trsase/Diguanyl_cyclase"/>
</dbReference>
<dbReference type="InterPro" id="IPR000160">
    <property type="entry name" value="GGDEF_dom"/>
</dbReference>
<dbReference type="InterPro" id="IPR029787">
    <property type="entry name" value="Nucleotide_cyclase"/>
</dbReference>
<sequence>MKKFSKDTEEKLIKEAESLSGLLRNLHQGQFQIREQTLRVLNIFFVIAFVVICILSHTFSLDIHNTILLSGGLTLTLLVLFALFKIQKLQFNQGAGFIIVLSCLFFYVLAIVAKGSDPLFYLPSLLVLISIMINPRWSLIFNLGLIGLATYTLFVSSIDEKQSARMLIDFVTVLLIMQVVMRERGFLGEKTAMILDSLSELSSRLSVNLVEITKERNDALLRDFQTGLLTPNSMRKELGLYMEKNPSEDLVLCSLRILQLDEFLIINNSKFDDYILDNLVKKIGNLFRPELTARTSKGEFVGVLNNITGEQFTEASIQKIFTNFQASFDIKNESLLSIQRVGIAFWPDDGNNVDELISNSNMALLKAIELDTINPVYFHHQMSTDLQKTVKLASEIEEAILDNQFELFFQPIVFRNPHQFSKVEALLRWNHPQLGLLGPNLFIPLATNNGSIIKLTNWVFEQSIEKLKILQSENSAEFRVSINFPPECLNYCVSNPEYIHYFKSFGNDIQGIVLEITEGALLYVTPEILKVIHELKEIGFQLALDDFGIGYSSLSQLNQLPFDYLKIDKSLIDNIESSSKSLLICKFITQLAHEFDCEVISEGVETTQQLSLLDDVGMDFIQGYVYSRPIQFDALRNFVIDPKLIK</sequence>
<feature type="transmembrane region" description="Helical" evidence="1">
    <location>
        <begin position="164"/>
        <end position="181"/>
    </location>
</feature>
<organism evidence="4 5">
    <name type="scientific">Polynucleobacter kasalickyi</name>
    <dbReference type="NCBI Taxonomy" id="1938817"/>
    <lineage>
        <taxon>Bacteria</taxon>
        <taxon>Pseudomonadati</taxon>
        <taxon>Pseudomonadota</taxon>
        <taxon>Betaproteobacteria</taxon>
        <taxon>Burkholderiales</taxon>
        <taxon>Burkholderiaceae</taxon>
        <taxon>Polynucleobacter</taxon>
    </lineage>
</organism>
<dbReference type="OrthoDB" id="9813903at2"/>
<dbReference type="Gene3D" id="3.20.20.450">
    <property type="entry name" value="EAL domain"/>
    <property type="match status" value="1"/>
</dbReference>
<dbReference type="RefSeq" id="WP_084282661.1">
    <property type="nucleotide sequence ID" value="NZ_FWXJ01000002.1"/>
</dbReference>
<dbReference type="CDD" id="cd01948">
    <property type="entry name" value="EAL"/>
    <property type="match status" value="1"/>
</dbReference>
<evidence type="ECO:0000313" key="4">
    <source>
        <dbReference type="EMBL" id="SMC34055.1"/>
    </source>
</evidence>
<dbReference type="SMART" id="SM00052">
    <property type="entry name" value="EAL"/>
    <property type="match status" value="1"/>
</dbReference>
<proteinExistence type="predicted"/>
<dbReference type="SUPFAM" id="SSF141868">
    <property type="entry name" value="EAL domain-like"/>
    <property type="match status" value="1"/>
</dbReference>
<dbReference type="EMBL" id="FWXJ01000002">
    <property type="protein sequence ID" value="SMC34055.1"/>
    <property type="molecule type" value="Genomic_DNA"/>
</dbReference>
<feature type="transmembrane region" description="Helical" evidence="1">
    <location>
        <begin position="66"/>
        <end position="84"/>
    </location>
</feature>